<evidence type="ECO:0000256" key="3">
    <source>
        <dbReference type="ARBA" id="ARBA00023163"/>
    </source>
</evidence>
<dbReference type="Proteomes" id="UP001193501">
    <property type="component" value="Unassembled WGS sequence"/>
</dbReference>
<proteinExistence type="predicted"/>
<dbReference type="InterPro" id="IPR011711">
    <property type="entry name" value="GntR_C"/>
</dbReference>
<evidence type="ECO:0000256" key="2">
    <source>
        <dbReference type="ARBA" id="ARBA00023125"/>
    </source>
</evidence>
<keyword evidence="3" id="KW-0804">Transcription</keyword>
<dbReference type="SMART" id="SM00345">
    <property type="entry name" value="HTH_GNTR"/>
    <property type="match status" value="1"/>
</dbReference>
<dbReference type="GO" id="GO:0003700">
    <property type="term" value="F:DNA-binding transcription factor activity"/>
    <property type="evidence" value="ECO:0007669"/>
    <property type="project" value="InterPro"/>
</dbReference>
<reference evidence="5" key="1">
    <citation type="submission" date="2020-01" db="EMBL/GenBank/DDBJ databases">
        <authorList>
            <person name="Chen W.-M."/>
        </authorList>
    </citation>
    <scope>NUCLEOTIDE SEQUENCE</scope>
    <source>
        <strain evidence="5">CYK-10</strain>
    </source>
</reference>
<dbReference type="AlphaFoldDB" id="A0AAE4Y6I0"/>
<keyword evidence="2" id="KW-0238">DNA-binding</keyword>
<evidence type="ECO:0000256" key="1">
    <source>
        <dbReference type="ARBA" id="ARBA00023015"/>
    </source>
</evidence>
<dbReference type="Gene3D" id="1.10.10.10">
    <property type="entry name" value="Winged helix-like DNA-binding domain superfamily/Winged helix DNA-binding domain"/>
    <property type="match status" value="1"/>
</dbReference>
<dbReference type="Pfam" id="PF07729">
    <property type="entry name" value="FCD"/>
    <property type="match status" value="1"/>
</dbReference>
<dbReference type="InterPro" id="IPR000524">
    <property type="entry name" value="Tscrpt_reg_HTH_GntR"/>
</dbReference>
<dbReference type="PANTHER" id="PTHR43537:SF44">
    <property type="entry name" value="GNTR FAMILY REGULATORY PROTEIN"/>
    <property type="match status" value="1"/>
</dbReference>
<dbReference type="SMART" id="SM00895">
    <property type="entry name" value="FCD"/>
    <property type="match status" value="1"/>
</dbReference>
<name>A0AAE4Y6I0_9RHOB</name>
<dbReference type="SUPFAM" id="SSF46785">
    <property type="entry name" value="Winged helix' DNA-binding domain"/>
    <property type="match status" value="1"/>
</dbReference>
<accession>A0AAE4Y6I0</accession>
<dbReference type="PROSITE" id="PS50949">
    <property type="entry name" value="HTH_GNTR"/>
    <property type="match status" value="1"/>
</dbReference>
<dbReference type="PANTHER" id="PTHR43537">
    <property type="entry name" value="TRANSCRIPTIONAL REGULATOR, GNTR FAMILY"/>
    <property type="match status" value="1"/>
</dbReference>
<dbReference type="CDD" id="cd07377">
    <property type="entry name" value="WHTH_GntR"/>
    <property type="match status" value="1"/>
</dbReference>
<comment type="caution">
    <text evidence="5">The sequence shown here is derived from an EMBL/GenBank/DDBJ whole genome shotgun (WGS) entry which is preliminary data.</text>
</comment>
<keyword evidence="6" id="KW-1185">Reference proteome</keyword>
<dbReference type="EMBL" id="JAABNR010000003">
    <property type="protein sequence ID" value="NBZ86757.1"/>
    <property type="molecule type" value="Genomic_DNA"/>
</dbReference>
<dbReference type="GO" id="GO:0003677">
    <property type="term" value="F:DNA binding"/>
    <property type="evidence" value="ECO:0007669"/>
    <property type="project" value="UniProtKB-KW"/>
</dbReference>
<gene>
    <name evidence="5" type="ORF">GV832_04125</name>
</gene>
<dbReference type="Gene3D" id="1.20.120.530">
    <property type="entry name" value="GntR ligand-binding domain-like"/>
    <property type="match status" value="1"/>
</dbReference>
<dbReference type="SUPFAM" id="SSF48008">
    <property type="entry name" value="GntR ligand-binding domain-like"/>
    <property type="match status" value="1"/>
</dbReference>
<dbReference type="InterPro" id="IPR008920">
    <property type="entry name" value="TF_FadR/GntR_C"/>
</dbReference>
<dbReference type="InterPro" id="IPR036390">
    <property type="entry name" value="WH_DNA-bd_sf"/>
</dbReference>
<protein>
    <submittedName>
        <fullName evidence="5">GntR family transcriptional regulator</fullName>
    </submittedName>
</protein>
<organism evidence="5 6">
    <name type="scientific">Stagnihabitans tardus</name>
    <dbReference type="NCBI Taxonomy" id="2699202"/>
    <lineage>
        <taxon>Bacteria</taxon>
        <taxon>Pseudomonadati</taxon>
        <taxon>Pseudomonadota</taxon>
        <taxon>Alphaproteobacteria</taxon>
        <taxon>Rhodobacterales</taxon>
        <taxon>Paracoccaceae</taxon>
        <taxon>Stagnihabitans</taxon>
    </lineage>
</organism>
<evidence type="ECO:0000313" key="5">
    <source>
        <dbReference type="EMBL" id="NBZ86757.1"/>
    </source>
</evidence>
<dbReference type="Pfam" id="PF00392">
    <property type="entry name" value="GntR"/>
    <property type="match status" value="1"/>
</dbReference>
<dbReference type="PRINTS" id="PR00035">
    <property type="entry name" value="HTHGNTR"/>
</dbReference>
<keyword evidence="1" id="KW-0805">Transcription regulation</keyword>
<feature type="domain" description="HTH gntR-type" evidence="4">
    <location>
        <begin position="18"/>
        <end position="86"/>
    </location>
</feature>
<dbReference type="InterPro" id="IPR036388">
    <property type="entry name" value="WH-like_DNA-bd_sf"/>
</dbReference>
<sequence length="242" mass="26262">MAEPGQLIRSLSGRPAARNFHSFVINEIGMGVASGAFPVGSTLPGDAEMIDRYEVSRTVLREAIKTLEAKGLVEARAKVGTRVLARNRWNLFDRQVLFWIFHATPEPGFTDSLCEVRAGLEMQAVTLAASRRQAEQMRMMRYWLAQAHVSAAMVESHGLAVFEIHRLMAEASQNPILRSATGLVEFALAMALRGQMQAGVTDFAAEKTAAYEALITAIDKGDGAGASAVMAGILSADRGWIR</sequence>
<dbReference type="RefSeq" id="WP_168773572.1">
    <property type="nucleotide sequence ID" value="NZ_JAABNR010000003.1"/>
</dbReference>
<evidence type="ECO:0000259" key="4">
    <source>
        <dbReference type="PROSITE" id="PS50949"/>
    </source>
</evidence>
<evidence type="ECO:0000313" key="6">
    <source>
        <dbReference type="Proteomes" id="UP001193501"/>
    </source>
</evidence>